<dbReference type="RefSeq" id="WP_219202556.1">
    <property type="nucleotide sequence ID" value="NZ_JAHWQX010000003.1"/>
</dbReference>
<evidence type="ECO:0000259" key="1">
    <source>
        <dbReference type="Pfam" id="PF06230"/>
    </source>
</evidence>
<gene>
    <name evidence="3" type="primary">lpxI</name>
    <name evidence="3" type="ORF">KY465_14500</name>
</gene>
<dbReference type="GO" id="GO:0016787">
    <property type="term" value="F:hydrolase activity"/>
    <property type="evidence" value="ECO:0007669"/>
    <property type="project" value="UniProtKB-KW"/>
</dbReference>
<dbReference type="InterPro" id="IPR041255">
    <property type="entry name" value="LpxI_N"/>
</dbReference>
<dbReference type="Proteomes" id="UP001430804">
    <property type="component" value="Unassembled WGS sequence"/>
</dbReference>
<sequence>MAAKTRFAIIAGGGRLPEHVAQSVRQAGEEPFILALQDEADQDWTGFAHHYAPLADFRRIARLLRANNVARVVLSGSIQRRPEWYQARPTLRSLKWLPVAFRSIIRGGDDMALRMAISLLENEGFSVVGAHDIAPDLLADLGPLGTCKPAAADWRDIEQGRRAALHLGALDVGQGAVAVSGRVIALEGLEGTDEMLDRVAGLRAKGRLPRRAGGVLVKTCKPAQERRADLPSIGPRTVERAERAGLSGIAVEAGCSLVLDRDQLIEAADAAGLFVFGLAPGAPAEDAPTEVSE</sequence>
<evidence type="ECO:0000259" key="2">
    <source>
        <dbReference type="Pfam" id="PF17930"/>
    </source>
</evidence>
<protein>
    <submittedName>
        <fullName evidence="3">UDP-2,3-diacylglucosamine diphosphatase LpxI</fullName>
        <ecNumber evidence="3">3.6.1.54</ecNumber>
    </submittedName>
</protein>
<keyword evidence="3" id="KW-0378">Hydrolase</keyword>
<feature type="domain" description="LpxI C-terminal" evidence="1">
    <location>
        <begin position="142"/>
        <end position="275"/>
    </location>
</feature>
<dbReference type="EMBL" id="JAHWQX010000003">
    <property type="protein sequence ID" value="MBW3098491.1"/>
    <property type="molecule type" value="Genomic_DNA"/>
</dbReference>
<name>A0ABS6WRA7_9HYPH</name>
<dbReference type="PANTHER" id="PTHR39962">
    <property type="entry name" value="BLL4848 PROTEIN"/>
    <property type="match status" value="1"/>
</dbReference>
<keyword evidence="4" id="KW-1185">Reference proteome</keyword>
<organism evidence="3 4">
    <name type="scientific">Pseudohoeflea coraliihabitans</name>
    <dbReference type="NCBI Taxonomy" id="2860393"/>
    <lineage>
        <taxon>Bacteria</taxon>
        <taxon>Pseudomonadati</taxon>
        <taxon>Pseudomonadota</taxon>
        <taxon>Alphaproteobacteria</taxon>
        <taxon>Hyphomicrobiales</taxon>
        <taxon>Rhizobiaceae</taxon>
        <taxon>Pseudohoeflea</taxon>
    </lineage>
</organism>
<evidence type="ECO:0000313" key="4">
    <source>
        <dbReference type="Proteomes" id="UP001430804"/>
    </source>
</evidence>
<dbReference type="InterPro" id="IPR010415">
    <property type="entry name" value="LpxI_C"/>
</dbReference>
<accession>A0ABS6WRA7</accession>
<reference evidence="3" key="1">
    <citation type="submission" date="2021-07" db="EMBL/GenBank/DDBJ databases">
        <title>Pseudohoeflea marina sp. nov. a polyhydroxyalcanoate-producing bacterium.</title>
        <authorList>
            <person name="Zheng W."/>
            <person name="Yu S."/>
            <person name="Huang Y."/>
        </authorList>
    </citation>
    <scope>NUCLEOTIDE SEQUENCE</scope>
    <source>
        <strain evidence="3">DP4N28-3</strain>
    </source>
</reference>
<dbReference type="PANTHER" id="PTHR39962:SF1">
    <property type="entry name" value="LPXI FAMILY PROTEIN"/>
    <property type="match status" value="1"/>
</dbReference>
<dbReference type="Pfam" id="PF17930">
    <property type="entry name" value="LpxI_N"/>
    <property type="match status" value="1"/>
</dbReference>
<feature type="domain" description="LpxI N-terminal" evidence="2">
    <location>
        <begin position="7"/>
        <end position="137"/>
    </location>
</feature>
<dbReference type="EC" id="3.6.1.54" evidence="3"/>
<proteinExistence type="predicted"/>
<evidence type="ECO:0000313" key="3">
    <source>
        <dbReference type="EMBL" id="MBW3098491.1"/>
    </source>
</evidence>
<dbReference type="Pfam" id="PF06230">
    <property type="entry name" value="LpxI_C"/>
    <property type="match status" value="1"/>
</dbReference>
<dbReference type="InterPro" id="IPR053174">
    <property type="entry name" value="LpxI"/>
</dbReference>
<comment type="caution">
    <text evidence="3">The sequence shown here is derived from an EMBL/GenBank/DDBJ whole genome shotgun (WGS) entry which is preliminary data.</text>
</comment>